<dbReference type="InterPro" id="IPR023212">
    <property type="entry name" value="Hsp33_helix_hairpin_bin_dom_sf"/>
</dbReference>
<evidence type="ECO:0000256" key="2">
    <source>
        <dbReference type="ARBA" id="ARBA00022833"/>
    </source>
</evidence>
<sequence length="303" mass="32177">MSEPAHSLGADDNIVAAFQIENRPVRGRIARLGSTLDLIAGAHDYPRPVARLVAEAAILAVLVGDALKFDGRLIVQANGEGPVRFVVAEWVKGRGVRAMAQMVPGETVADDAGLNDLLGNGSFAMTIDPGEGMERYQGLVSLEGDSLSDCAETYFAQSEQVPTMIRIAAGEVVTGTGPSQWRGSGAIVQAIAPDAARGDVAEDWDHVRALFGTIAPDELIDPAISAGDLLFRLFHEDGVRMFEPVSVPRYCPCTTAKLVNVLASFDPAEIGDDDPVAMTCEYCNKRFEFAQAEIAAARSSSQG</sequence>
<dbReference type="InterPro" id="IPR000397">
    <property type="entry name" value="Heat_shock_Hsp33"/>
</dbReference>
<dbReference type="EMBL" id="JBHRSV010000019">
    <property type="protein sequence ID" value="MFC2926388.1"/>
    <property type="molecule type" value="Genomic_DNA"/>
</dbReference>
<dbReference type="Proteomes" id="UP001595379">
    <property type="component" value="Unassembled WGS sequence"/>
</dbReference>
<dbReference type="InterPro" id="IPR016154">
    <property type="entry name" value="Heat_shock_Hsp33_C"/>
</dbReference>
<dbReference type="Gene3D" id="3.90.1280.10">
    <property type="entry name" value="HSP33 redox switch-like"/>
    <property type="match status" value="1"/>
</dbReference>
<dbReference type="PANTHER" id="PTHR30111:SF1">
    <property type="entry name" value="33 KDA CHAPERONIN"/>
    <property type="match status" value="1"/>
</dbReference>
<evidence type="ECO:0000256" key="5">
    <source>
        <dbReference type="ARBA" id="ARBA00023284"/>
    </source>
</evidence>
<reference evidence="7" key="1">
    <citation type="journal article" date="2019" name="Int. J. Syst. Evol. Microbiol.">
        <title>The Global Catalogue of Microorganisms (GCM) 10K type strain sequencing project: providing services to taxonomists for standard genome sequencing and annotation.</title>
        <authorList>
            <consortium name="The Broad Institute Genomics Platform"/>
            <consortium name="The Broad Institute Genome Sequencing Center for Infectious Disease"/>
            <person name="Wu L."/>
            <person name="Ma J."/>
        </authorList>
    </citation>
    <scope>NUCLEOTIDE SEQUENCE [LARGE SCALE GENOMIC DNA]</scope>
    <source>
        <strain evidence="7">KCTC 52487</strain>
    </source>
</reference>
<evidence type="ECO:0000256" key="1">
    <source>
        <dbReference type="ARBA" id="ARBA00022490"/>
    </source>
</evidence>
<dbReference type="SUPFAM" id="SSF64397">
    <property type="entry name" value="Hsp33 domain"/>
    <property type="match status" value="1"/>
</dbReference>
<keyword evidence="2" id="KW-0862">Zinc</keyword>
<evidence type="ECO:0000313" key="7">
    <source>
        <dbReference type="Proteomes" id="UP001595379"/>
    </source>
</evidence>
<evidence type="ECO:0000256" key="3">
    <source>
        <dbReference type="ARBA" id="ARBA00023157"/>
    </source>
</evidence>
<keyword evidence="1" id="KW-0963">Cytoplasm</keyword>
<proteinExistence type="predicted"/>
<comment type="caution">
    <text evidence="6">The sequence shown here is derived from an EMBL/GenBank/DDBJ whole genome shotgun (WGS) entry which is preliminary data.</text>
</comment>
<organism evidence="6 7">
    <name type="scientific">Hyphobacterium vulgare</name>
    <dbReference type="NCBI Taxonomy" id="1736751"/>
    <lineage>
        <taxon>Bacteria</taxon>
        <taxon>Pseudomonadati</taxon>
        <taxon>Pseudomonadota</taxon>
        <taxon>Alphaproteobacteria</taxon>
        <taxon>Maricaulales</taxon>
        <taxon>Maricaulaceae</taxon>
        <taxon>Hyphobacterium</taxon>
    </lineage>
</organism>
<dbReference type="SUPFAM" id="SSF118352">
    <property type="entry name" value="HSP33 redox switch-like"/>
    <property type="match status" value="1"/>
</dbReference>
<evidence type="ECO:0000313" key="6">
    <source>
        <dbReference type="EMBL" id="MFC2926388.1"/>
    </source>
</evidence>
<dbReference type="CDD" id="cd00498">
    <property type="entry name" value="Hsp33"/>
    <property type="match status" value="1"/>
</dbReference>
<dbReference type="Gene3D" id="3.55.30.10">
    <property type="entry name" value="Hsp33 domain"/>
    <property type="match status" value="1"/>
</dbReference>
<gene>
    <name evidence="6" type="ORF">ACFOOR_09760</name>
</gene>
<accession>A0ABV6ZYE9</accession>
<keyword evidence="5" id="KW-0676">Redox-active center</keyword>
<dbReference type="InterPro" id="IPR016153">
    <property type="entry name" value="Heat_shock_Hsp33_N"/>
</dbReference>
<dbReference type="Pfam" id="PF01430">
    <property type="entry name" value="HSP33"/>
    <property type="match status" value="1"/>
</dbReference>
<keyword evidence="7" id="KW-1185">Reference proteome</keyword>
<dbReference type="RefSeq" id="WP_343164181.1">
    <property type="nucleotide sequence ID" value="NZ_JBHRSV010000019.1"/>
</dbReference>
<dbReference type="PANTHER" id="PTHR30111">
    <property type="entry name" value="33 KDA CHAPERONIN"/>
    <property type="match status" value="1"/>
</dbReference>
<dbReference type="Gene3D" id="1.10.287.480">
    <property type="entry name" value="helix hairpin bin"/>
    <property type="match status" value="1"/>
</dbReference>
<evidence type="ECO:0000256" key="4">
    <source>
        <dbReference type="ARBA" id="ARBA00023186"/>
    </source>
</evidence>
<name>A0ABV6ZYE9_9PROT</name>
<keyword evidence="3" id="KW-1015">Disulfide bond</keyword>
<keyword evidence="4" id="KW-0143">Chaperone</keyword>
<dbReference type="PIRSF" id="PIRSF005261">
    <property type="entry name" value="Heat_shock_Hsp33"/>
    <property type="match status" value="1"/>
</dbReference>
<protein>
    <submittedName>
        <fullName evidence="6">Hsp33 family molecular chaperone HslO</fullName>
    </submittedName>
</protein>